<sequence length="600" mass="64188">MAHFERTAVFFAQANPKALHRHWSLFLTDSPYVRSRSTLISLVEHDPSRSVQLQACAALEALLQDSAAYLAIAEDSSNKTSFTSLSTKIGETVAELHKSLAQLLTRPSLANEPDLHLSLLKLSAKLAGSAPYGRMQRPLAQQIAKAVVPSVEDANNEIAASAASTLNVIFTRYMSTGSKSYFETENLAGLACSLAGVKRSVELQTAAWIMFAALVPALPLQDWSSLVTTLSHVFDILAPPAKAAQARFLAALSRLPPEAPPLPPAYVDCLFFALTSREAPVRVAAYEALPGPALARHLAERRAAEADDAAPFNPWRPAVVFAERDTDDAARQAAIRTIGLLAKAEHARPPSRETVRDAVAVLVDALRADKASADADRGQPEAVAKSPFEGTPGQIDRGGTAWALANCCDALETSDADLIELPTLLKCAVKLAQETSSEQVCVSALRMIGSIVKVAAQEAIFKEELLSDCARTVQSGLSHTLSKIRWNAAIAASSILHPSVGLPVSSRDDLVSSLAATLVSDSSYKVRIHAVNALLAASVQGTLPEADDLASRARDVADNVRKDSEEGIVPVREKTHADLLVKRLEALNKRLTQAVTEHVQ</sequence>
<dbReference type="Proteomes" id="UP001342314">
    <property type="component" value="Unassembled WGS sequence"/>
</dbReference>
<name>A0AAV5GEY6_9BASI</name>
<dbReference type="InterPro" id="IPR025283">
    <property type="entry name" value="DUF4042"/>
</dbReference>
<dbReference type="SUPFAM" id="SSF48371">
    <property type="entry name" value="ARM repeat"/>
    <property type="match status" value="1"/>
</dbReference>
<comment type="caution">
    <text evidence="2">The sequence shown here is derived from an EMBL/GenBank/DDBJ whole genome shotgun (WGS) entry which is preliminary data.</text>
</comment>
<keyword evidence="3" id="KW-1185">Reference proteome</keyword>
<dbReference type="AlphaFoldDB" id="A0AAV5GEY6"/>
<gene>
    <name evidence="2" type="ORF">Rhopal_002053-T1</name>
</gene>
<dbReference type="PANTHER" id="PTHR13366:SF0">
    <property type="entry name" value="HEAT REPEAT-CONTAINING PROTEIN 6"/>
    <property type="match status" value="1"/>
</dbReference>
<dbReference type="PANTHER" id="PTHR13366">
    <property type="entry name" value="MALARIA ANTIGEN-RELATED"/>
    <property type="match status" value="1"/>
</dbReference>
<dbReference type="InterPro" id="IPR016024">
    <property type="entry name" value="ARM-type_fold"/>
</dbReference>
<dbReference type="InterPro" id="IPR011989">
    <property type="entry name" value="ARM-like"/>
</dbReference>
<proteinExistence type="predicted"/>
<dbReference type="Pfam" id="PF13251">
    <property type="entry name" value="DUF4042"/>
    <property type="match status" value="1"/>
</dbReference>
<dbReference type="InterPro" id="IPR052107">
    <property type="entry name" value="HEAT6"/>
</dbReference>
<evidence type="ECO:0000313" key="3">
    <source>
        <dbReference type="Proteomes" id="UP001342314"/>
    </source>
</evidence>
<protein>
    <recommendedName>
        <fullName evidence="1">DUF4042 domain-containing protein</fullName>
    </recommendedName>
</protein>
<organism evidence="2 3">
    <name type="scientific">Rhodotorula paludigena</name>
    <dbReference type="NCBI Taxonomy" id="86838"/>
    <lineage>
        <taxon>Eukaryota</taxon>
        <taxon>Fungi</taxon>
        <taxon>Dikarya</taxon>
        <taxon>Basidiomycota</taxon>
        <taxon>Pucciniomycotina</taxon>
        <taxon>Microbotryomycetes</taxon>
        <taxon>Sporidiobolales</taxon>
        <taxon>Sporidiobolaceae</taxon>
        <taxon>Rhodotorula</taxon>
    </lineage>
</organism>
<evidence type="ECO:0000313" key="2">
    <source>
        <dbReference type="EMBL" id="GJN89079.1"/>
    </source>
</evidence>
<accession>A0AAV5GEY6</accession>
<dbReference type="EMBL" id="BQKY01000004">
    <property type="protein sequence ID" value="GJN89079.1"/>
    <property type="molecule type" value="Genomic_DNA"/>
</dbReference>
<evidence type="ECO:0000259" key="1">
    <source>
        <dbReference type="Pfam" id="PF13251"/>
    </source>
</evidence>
<dbReference type="Gene3D" id="1.25.10.10">
    <property type="entry name" value="Leucine-rich Repeat Variant"/>
    <property type="match status" value="2"/>
</dbReference>
<feature type="domain" description="DUF4042" evidence="1">
    <location>
        <begin position="13"/>
        <end position="171"/>
    </location>
</feature>
<reference evidence="2 3" key="1">
    <citation type="submission" date="2021-12" db="EMBL/GenBank/DDBJ databases">
        <title>High titer production of polyol ester of fatty acids by Rhodotorula paludigena BS15 towards product separation-free biomass refinery.</title>
        <authorList>
            <person name="Mano J."/>
            <person name="Ono H."/>
            <person name="Tanaka T."/>
            <person name="Naito K."/>
            <person name="Sushida H."/>
            <person name="Ike M."/>
            <person name="Tokuyasu K."/>
            <person name="Kitaoka M."/>
        </authorList>
    </citation>
    <scope>NUCLEOTIDE SEQUENCE [LARGE SCALE GENOMIC DNA]</scope>
    <source>
        <strain evidence="2 3">BS15</strain>
    </source>
</reference>